<dbReference type="InterPro" id="IPR011652">
    <property type="entry name" value="MORN_2"/>
</dbReference>
<dbReference type="Proteomes" id="UP000606008">
    <property type="component" value="Unassembled WGS sequence"/>
</dbReference>
<keyword evidence="3" id="KW-1185">Reference proteome</keyword>
<gene>
    <name evidence="2" type="ORF">F7231_09585</name>
</gene>
<organism evidence="2 3">
    <name type="scientific">Fibrivirga algicola</name>
    <dbReference type="NCBI Taxonomy" id="2950420"/>
    <lineage>
        <taxon>Bacteria</taxon>
        <taxon>Pseudomonadati</taxon>
        <taxon>Bacteroidota</taxon>
        <taxon>Cytophagia</taxon>
        <taxon>Cytophagales</taxon>
        <taxon>Spirosomataceae</taxon>
        <taxon>Fibrivirga</taxon>
    </lineage>
</organism>
<evidence type="ECO:0000256" key="1">
    <source>
        <dbReference type="SAM" id="MobiDB-lite"/>
    </source>
</evidence>
<evidence type="ECO:0000313" key="2">
    <source>
        <dbReference type="EMBL" id="NID10423.1"/>
    </source>
</evidence>
<evidence type="ECO:0000313" key="3">
    <source>
        <dbReference type="Proteomes" id="UP000606008"/>
    </source>
</evidence>
<dbReference type="Gene3D" id="3.90.930.1">
    <property type="match status" value="1"/>
</dbReference>
<dbReference type="Pfam" id="PF07661">
    <property type="entry name" value="MORN_2"/>
    <property type="match status" value="1"/>
</dbReference>
<proteinExistence type="predicted"/>
<dbReference type="EMBL" id="WAEL01000003">
    <property type="protein sequence ID" value="NID10423.1"/>
    <property type="molecule type" value="Genomic_DNA"/>
</dbReference>
<accession>A0ABX0QHU0</accession>
<protein>
    <recommendedName>
        <fullName evidence="4">Toxin-antitoxin system YwqK family antitoxin</fullName>
    </recommendedName>
</protein>
<feature type="compositionally biased region" description="Basic residues" evidence="1">
    <location>
        <begin position="10"/>
        <end position="24"/>
    </location>
</feature>
<sequence>MPDLGLKLSSFKKNKGEKREKKKASKTDYEGIPMLRQFIKTGSGDRTIVHEFHVLKTWQDPSPYVPETFGYNPKEARIKVITKDMNGVYLMHGPYKRFQNGDLVEEGFYYLGTKDGRWEKYDAKFMLTDKVRYHHGFPAEAHITYYDSAHTKVKEMMPYEYGKRNGTYLAYYPNGQLAEIGKYDNGVKVGRWTEYYQNSTRRFRRRVTQYARDRWETDAEPIVLSEWDEKGKITFERPKEKDTASEEEEEAQ</sequence>
<reference evidence="3" key="2">
    <citation type="submission" date="2023-07" db="EMBL/GenBank/DDBJ databases">
        <authorList>
            <person name="Jung D.-H."/>
        </authorList>
    </citation>
    <scope>NUCLEOTIDE SEQUENCE [LARGE SCALE GENOMIC DNA]</scope>
    <source>
        <strain evidence="3">JA-25</strain>
    </source>
</reference>
<comment type="caution">
    <text evidence="2">The sequence shown here is derived from an EMBL/GenBank/DDBJ whole genome shotgun (WGS) entry which is preliminary data.</text>
</comment>
<reference evidence="3" key="1">
    <citation type="submission" date="2019-09" db="EMBL/GenBank/DDBJ databases">
        <authorList>
            <person name="Jung D.-H."/>
        </authorList>
    </citation>
    <scope>NUCLEOTIDE SEQUENCE [LARGE SCALE GENOMIC DNA]</scope>
    <source>
        <strain evidence="3">JA-25</strain>
    </source>
</reference>
<dbReference type="SUPFAM" id="SSF82185">
    <property type="entry name" value="Histone H3 K4-specific methyltransferase SET7/9 N-terminal domain"/>
    <property type="match status" value="1"/>
</dbReference>
<evidence type="ECO:0008006" key="4">
    <source>
        <dbReference type="Google" id="ProtNLM"/>
    </source>
</evidence>
<name>A0ABX0QHU0_9BACT</name>
<feature type="region of interest" description="Disordered" evidence="1">
    <location>
        <begin position="1"/>
        <end position="26"/>
    </location>
</feature>